<dbReference type="Pfam" id="PF13274">
    <property type="entry name" value="SocA_Panacea"/>
    <property type="match status" value="1"/>
</dbReference>
<organism evidence="2 3">
    <name type="scientific">Deinococcus aetherius</name>
    <dbReference type="NCBI Taxonomy" id="200252"/>
    <lineage>
        <taxon>Bacteria</taxon>
        <taxon>Thermotogati</taxon>
        <taxon>Deinococcota</taxon>
        <taxon>Deinococci</taxon>
        <taxon>Deinococcales</taxon>
        <taxon>Deinococcaceae</taxon>
        <taxon>Deinococcus</taxon>
    </lineage>
</organism>
<sequence length="293" mass="33292">MENVLNVAKYIIEHERQNKRPLTGMKLQKLLYYAQVYSVILRDEKLFDADFYAWKNGCVAPVVEELHHGYFHIPASFPGESAALQPDSTRVLRLTLRDQARLTAEELSDRNHKELPWHVAYEQAKQLGMVHPNSWKTEMEVNMSENVKRGYKRQGDSVIPVPVPPGVDPLTYSRVLAQLADMNSVEDFVEALAESDLGLLAYITREVPFNAYSKARMIEAVGDHWEDDPDAVRSALISALSDQSSLVQDRAFRGLISFYYDGDPEVRSLIDGKPLETYNPAVRPTVEDLLYHA</sequence>
<dbReference type="InterPro" id="IPR025272">
    <property type="entry name" value="SocA_Panacea"/>
</dbReference>
<name>A0ABM8ABU6_9DEIO</name>
<evidence type="ECO:0000313" key="2">
    <source>
        <dbReference type="EMBL" id="BDP41222.1"/>
    </source>
</evidence>
<dbReference type="RefSeq" id="WP_264777001.1">
    <property type="nucleotide sequence ID" value="NZ_AP026560.1"/>
</dbReference>
<keyword evidence="3" id="KW-1185">Reference proteome</keyword>
<evidence type="ECO:0000259" key="1">
    <source>
        <dbReference type="Pfam" id="PF13274"/>
    </source>
</evidence>
<feature type="domain" description="Antitoxin SocA-like Panacea" evidence="1">
    <location>
        <begin position="27"/>
        <end position="117"/>
    </location>
</feature>
<protein>
    <recommendedName>
        <fullName evidence="1">Antitoxin SocA-like Panacea domain-containing protein</fullName>
    </recommendedName>
</protein>
<evidence type="ECO:0000313" key="3">
    <source>
        <dbReference type="Proteomes" id="UP001064971"/>
    </source>
</evidence>
<reference evidence="2" key="1">
    <citation type="submission" date="2022-07" db="EMBL/GenBank/DDBJ databases">
        <title>Complete Genome Sequence of the Radioresistant Bacterium Deinococcus aetherius ST0316, Isolated from the Air Dust collected in Lower Stratosphere above Japan.</title>
        <authorList>
            <person name="Satoh K."/>
            <person name="Hagiwara K."/>
            <person name="Katsumata K."/>
            <person name="Kubo A."/>
            <person name="Yokobori S."/>
            <person name="Yamagishi A."/>
            <person name="Oono Y."/>
            <person name="Narumi I."/>
        </authorList>
    </citation>
    <scope>NUCLEOTIDE SEQUENCE</scope>
    <source>
        <strain evidence="2">ST0316</strain>
    </source>
</reference>
<proteinExistence type="predicted"/>
<accession>A0ABM8ABU6</accession>
<dbReference type="Proteomes" id="UP001064971">
    <property type="component" value="Chromosome"/>
</dbReference>
<gene>
    <name evidence="2" type="ORF">DAETH_11910</name>
</gene>
<dbReference type="EMBL" id="AP026560">
    <property type="protein sequence ID" value="BDP41222.1"/>
    <property type="molecule type" value="Genomic_DNA"/>
</dbReference>